<comment type="caution">
    <text evidence="4">The sequence shown here is derived from an EMBL/GenBank/DDBJ whole genome shotgun (WGS) entry which is preliminary data.</text>
</comment>
<reference evidence="4" key="1">
    <citation type="submission" date="2022-08" db="EMBL/GenBank/DDBJ databases">
        <title>Novel sulfate-reducing endosymbionts in the free-living metamonad Anaeramoeba.</title>
        <authorList>
            <person name="Jerlstrom-Hultqvist J."/>
            <person name="Cepicka I."/>
            <person name="Gallot-Lavallee L."/>
            <person name="Salas-Leiva D."/>
            <person name="Curtis B.A."/>
            <person name="Zahonova K."/>
            <person name="Pipaliya S."/>
            <person name="Dacks J."/>
            <person name="Roger A.J."/>
        </authorList>
    </citation>
    <scope>NUCLEOTIDE SEQUENCE</scope>
    <source>
        <strain evidence="4">Schooner1</strain>
    </source>
</reference>
<dbReference type="Pfam" id="PF24681">
    <property type="entry name" value="Kelch_KLHDC2_KLHL20_DRC7"/>
    <property type="match status" value="1"/>
</dbReference>
<feature type="compositionally biased region" description="Acidic residues" evidence="3">
    <location>
        <begin position="331"/>
        <end position="348"/>
    </location>
</feature>
<protein>
    <submittedName>
        <fullName evidence="4">Rab9 effector protein</fullName>
    </submittedName>
</protein>
<keyword evidence="1" id="KW-0880">Kelch repeat</keyword>
<dbReference type="Proteomes" id="UP001150062">
    <property type="component" value="Unassembled WGS sequence"/>
</dbReference>
<dbReference type="InterPro" id="IPR006652">
    <property type="entry name" value="Kelch_1"/>
</dbReference>
<dbReference type="Pfam" id="PF01344">
    <property type="entry name" value="Kelch_1"/>
    <property type="match status" value="1"/>
</dbReference>
<evidence type="ECO:0000313" key="4">
    <source>
        <dbReference type="EMBL" id="KAJ6244792.1"/>
    </source>
</evidence>
<evidence type="ECO:0000256" key="1">
    <source>
        <dbReference type="ARBA" id="ARBA00022441"/>
    </source>
</evidence>
<gene>
    <name evidence="4" type="ORF">M0813_20883</name>
</gene>
<dbReference type="SUPFAM" id="SSF117281">
    <property type="entry name" value="Kelch motif"/>
    <property type="match status" value="1"/>
</dbReference>
<dbReference type="PANTHER" id="PTHR46093:SF18">
    <property type="entry name" value="FIBRONECTIN TYPE-III DOMAIN-CONTAINING PROTEIN"/>
    <property type="match status" value="1"/>
</dbReference>
<feature type="region of interest" description="Disordered" evidence="3">
    <location>
        <begin position="329"/>
        <end position="348"/>
    </location>
</feature>
<proteinExistence type="predicted"/>
<keyword evidence="2" id="KW-0677">Repeat</keyword>
<accession>A0ABQ8YJM7</accession>
<dbReference type="Gene3D" id="2.120.10.80">
    <property type="entry name" value="Kelch-type beta propeller"/>
    <property type="match status" value="2"/>
</dbReference>
<dbReference type="EMBL" id="JAOAOG010000158">
    <property type="protein sequence ID" value="KAJ6244792.1"/>
    <property type="molecule type" value="Genomic_DNA"/>
</dbReference>
<evidence type="ECO:0000256" key="3">
    <source>
        <dbReference type="SAM" id="MobiDB-lite"/>
    </source>
</evidence>
<name>A0ABQ8YJM7_9EUKA</name>
<evidence type="ECO:0000256" key="2">
    <source>
        <dbReference type="ARBA" id="ARBA00022737"/>
    </source>
</evidence>
<dbReference type="PANTHER" id="PTHR46093">
    <property type="entry name" value="ACYL-COA-BINDING DOMAIN-CONTAINING PROTEIN 5"/>
    <property type="match status" value="1"/>
</dbReference>
<dbReference type="InterPro" id="IPR015915">
    <property type="entry name" value="Kelch-typ_b-propeller"/>
</dbReference>
<organism evidence="4 5">
    <name type="scientific">Anaeramoeba flamelloides</name>
    <dbReference type="NCBI Taxonomy" id="1746091"/>
    <lineage>
        <taxon>Eukaryota</taxon>
        <taxon>Metamonada</taxon>
        <taxon>Anaeramoebidae</taxon>
        <taxon>Anaeramoeba</taxon>
    </lineage>
</organism>
<sequence>MSKLVRWEELKVTGEIPEKTSKASVVMISETEFVLLFGFSSQTTDKIYHFSLNTNTWTIVNSPSKEYPASRYGASADLYKGDVYVFGGISGQIYYKEFWKLSQNTWEWQKLDCENGPSGRQSHRTVIIGSQLFLYGGRLRNGQSDELWVYDLNGELGWNKITLGGQKPPQLSSQLMFKSGSNLVIYGGVSISTYTNEMYMISLKDFNSIKIKQTSTSERPSNRASSAGIIWNNYLILFGGRNQRSEYFNDFHLFNLDTNSWSPAKTMFPPQSAMISKRACHNCIKCKDGMLVIGGEFLDGDVWLLRILDDLKTDLYDLFLSQKFTNNREEIENESEEDYSDEDESDEY</sequence>
<evidence type="ECO:0000313" key="5">
    <source>
        <dbReference type="Proteomes" id="UP001150062"/>
    </source>
</evidence>
<keyword evidence="5" id="KW-1185">Reference proteome</keyword>